<evidence type="ECO:0000256" key="3">
    <source>
        <dbReference type="ARBA" id="ARBA00023242"/>
    </source>
</evidence>
<dbReference type="STRING" id="454286.A0A0J8QY40"/>
<dbReference type="EMBL" id="DS268120">
    <property type="protein sequence ID" value="KMU76293.1"/>
    <property type="molecule type" value="Genomic_DNA"/>
</dbReference>
<dbReference type="PANTHER" id="PTHR38111:SF11">
    <property type="entry name" value="TRANSCRIPTION FACTOR DOMAIN-CONTAINING PROTEIN-RELATED"/>
    <property type="match status" value="1"/>
</dbReference>
<keyword evidence="1" id="KW-0805">Transcription regulation</keyword>
<organism evidence="4 5">
    <name type="scientific">Coccidioides immitis RMSCC 3703</name>
    <dbReference type="NCBI Taxonomy" id="454286"/>
    <lineage>
        <taxon>Eukaryota</taxon>
        <taxon>Fungi</taxon>
        <taxon>Dikarya</taxon>
        <taxon>Ascomycota</taxon>
        <taxon>Pezizomycotina</taxon>
        <taxon>Eurotiomycetes</taxon>
        <taxon>Eurotiomycetidae</taxon>
        <taxon>Onygenales</taxon>
        <taxon>Onygenaceae</taxon>
        <taxon>Coccidioides</taxon>
    </lineage>
</organism>
<sequence>MRTAKAAEDTQRVPGRSKGCHTCRRRKIAVSAGNSIPAGALGQKLIQQTIQCGLQRPVCIQCTKSNRVCAGYQRERIFVLVNPGAKERYTVPEQTSSTSKLGGDAALTVTSTVNRSHVTISRCNDGVCSPNSAGVDTVFRASKRQFVLNAFGLHCLSAIQSCRIRSDRYWLLLLPNLPMRSKALEISALALSTIALGRVYGDTSMVMESLKLYTRSLYELQRALYNRALMYEDETLAACLALSLYELLECPAEGRSDLLCDASPTLRLFLAEREWMEIPWQDSSKTPMDRILDCLAQAPKIFGRSDNLSHMRPAEQLWLAYDIVTECWQLNETLQALYDDFESSGPAPLFWPSSSRREPSIGASPFDDFFPAVKLSFADLRTAGTLMMYWAALLMLWSGICDLYQLIRSIDANLIDEQGDDSIDSHDRITQNQRRLPSLGKCSNYMPLARNICGSVEYCLQEKMQILGPCQQFQTLPIFTARKDHENNEE</sequence>
<dbReference type="OrthoDB" id="3525185at2759"/>
<dbReference type="PANTHER" id="PTHR38111">
    <property type="entry name" value="ZN(2)-C6 FUNGAL-TYPE DOMAIN-CONTAINING PROTEIN-RELATED"/>
    <property type="match status" value="1"/>
</dbReference>
<evidence type="ECO:0000256" key="1">
    <source>
        <dbReference type="ARBA" id="ARBA00023015"/>
    </source>
</evidence>
<dbReference type="Proteomes" id="UP000054559">
    <property type="component" value="Unassembled WGS sequence"/>
</dbReference>
<evidence type="ECO:0000313" key="4">
    <source>
        <dbReference type="EMBL" id="KMU76293.1"/>
    </source>
</evidence>
<evidence type="ECO:0000313" key="5">
    <source>
        <dbReference type="Proteomes" id="UP000054559"/>
    </source>
</evidence>
<proteinExistence type="predicted"/>
<dbReference type="GO" id="GO:0008270">
    <property type="term" value="F:zinc ion binding"/>
    <property type="evidence" value="ECO:0007669"/>
    <property type="project" value="InterPro"/>
</dbReference>
<dbReference type="AlphaFoldDB" id="A0A0J8QY40"/>
<keyword evidence="3" id="KW-0539">Nucleus</keyword>
<protein>
    <recommendedName>
        <fullName evidence="6">Zn(2)-C6 fungal-type domain-containing protein</fullName>
    </recommendedName>
</protein>
<evidence type="ECO:0000256" key="2">
    <source>
        <dbReference type="ARBA" id="ARBA00023163"/>
    </source>
</evidence>
<reference evidence="5" key="1">
    <citation type="journal article" date="2010" name="Genome Res.">
        <title>Population genomic sequencing of Coccidioides fungi reveals recent hybridization and transposon control.</title>
        <authorList>
            <person name="Neafsey D.E."/>
            <person name="Barker B.M."/>
            <person name="Sharpton T.J."/>
            <person name="Stajich J.E."/>
            <person name="Park D.J."/>
            <person name="Whiston E."/>
            <person name="Hung C.-Y."/>
            <person name="McMahan C."/>
            <person name="White J."/>
            <person name="Sykes S."/>
            <person name="Heiman D."/>
            <person name="Young S."/>
            <person name="Zeng Q."/>
            <person name="Abouelleil A."/>
            <person name="Aftuck L."/>
            <person name="Bessette D."/>
            <person name="Brown A."/>
            <person name="FitzGerald M."/>
            <person name="Lui A."/>
            <person name="Macdonald J.P."/>
            <person name="Priest M."/>
            <person name="Orbach M.J."/>
            <person name="Galgiani J.N."/>
            <person name="Kirkland T.N."/>
            <person name="Cole G.T."/>
            <person name="Birren B.W."/>
            <person name="Henn M.R."/>
            <person name="Taylor J.W."/>
            <person name="Rounsley S.D."/>
        </authorList>
    </citation>
    <scope>NUCLEOTIDE SEQUENCE [LARGE SCALE GENOMIC DNA]</scope>
    <source>
        <strain evidence="5">RMSCC 3703</strain>
    </source>
</reference>
<dbReference type="InterPro" id="IPR001138">
    <property type="entry name" value="Zn2Cys6_DnaBD"/>
</dbReference>
<keyword evidence="2" id="KW-0804">Transcription</keyword>
<evidence type="ECO:0008006" key="6">
    <source>
        <dbReference type="Google" id="ProtNLM"/>
    </source>
</evidence>
<dbReference type="CDD" id="cd00067">
    <property type="entry name" value="GAL4"/>
    <property type="match status" value="1"/>
</dbReference>
<accession>A0A0J8QY40</accession>
<gene>
    <name evidence="4" type="ORF">CISG_01028</name>
</gene>
<dbReference type="GO" id="GO:0000981">
    <property type="term" value="F:DNA-binding transcription factor activity, RNA polymerase II-specific"/>
    <property type="evidence" value="ECO:0007669"/>
    <property type="project" value="InterPro"/>
</dbReference>
<name>A0A0J8QY40_COCIT</name>
<dbReference type="InterPro" id="IPR053178">
    <property type="entry name" value="Osmoadaptation_assoc"/>
</dbReference>